<dbReference type="SUPFAM" id="SSF53383">
    <property type="entry name" value="PLP-dependent transferases"/>
    <property type="match status" value="1"/>
</dbReference>
<keyword evidence="4" id="KW-0808">Transferase</keyword>
<keyword evidence="2" id="KW-0663">Pyridoxal phosphate</keyword>
<evidence type="ECO:0000256" key="1">
    <source>
        <dbReference type="ARBA" id="ARBA00001933"/>
    </source>
</evidence>
<dbReference type="InterPro" id="IPR015424">
    <property type="entry name" value="PyrdxlP-dep_Trfase"/>
</dbReference>
<evidence type="ECO:0000256" key="2">
    <source>
        <dbReference type="ARBA" id="ARBA00022898"/>
    </source>
</evidence>
<sequence length="76" mass="8822">HSNLVSWQRVCEKTGAVLEFMYLDKEGHFTDEDMAKIDDKTKIVSFAAVRNVFGMKRPVKDIVAKDHYVREVAFFI</sequence>
<feature type="non-terminal residue" evidence="4">
    <location>
        <position position="1"/>
    </location>
</feature>
<comment type="cofactor">
    <cofactor evidence="1">
        <name>pyridoxal 5'-phosphate</name>
        <dbReference type="ChEBI" id="CHEBI:597326"/>
    </cofactor>
</comment>
<name>A0ABT1SV51_9FIRM</name>
<organism evidence="4 5">
    <name type="scientific">Megasphaera massiliensis</name>
    <dbReference type="NCBI Taxonomy" id="1232428"/>
    <lineage>
        <taxon>Bacteria</taxon>
        <taxon>Bacillati</taxon>
        <taxon>Bacillota</taxon>
        <taxon>Negativicutes</taxon>
        <taxon>Veillonellales</taxon>
        <taxon>Veillonellaceae</taxon>
        <taxon>Megasphaera</taxon>
    </lineage>
</organism>
<protein>
    <submittedName>
        <fullName evidence="4">Aminotransferase class V-fold PLP-dependent enzyme</fullName>
    </submittedName>
</protein>
<dbReference type="Pfam" id="PF00266">
    <property type="entry name" value="Aminotran_5"/>
    <property type="match status" value="1"/>
</dbReference>
<comment type="caution">
    <text evidence="4">The sequence shown here is derived from an EMBL/GenBank/DDBJ whole genome shotgun (WGS) entry which is preliminary data.</text>
</comment>
<dbReference type="PANTHER" id="PTHR43586:SF8">
    <property type="entry name" value="CYSTEINE DESULFURASE 1, CHLOROPLASTIC"/>
    <property type="match status" value="1"/>
</dbReference>
<gene>
    <name evidence="4" type="ORF">NE675_12015</name>
</gene>
<dbReference type="PANTHER" id="PTHR43586">
    <property type="entry name" value="CYSTEINE DESULFURASE"/>
    <property type="match status" value="1"/>
</dbReference>
<reference evidence="4 5" key="1">
    <citation type="submission" date="2022-06" db="EMBL/GenBank/DDBJ databases">
        <title>Isolation of gut microbiota from human fecal samples.</title>
        <authorList>
            <person name="Pamer E.G."/>
            <person name="Barat B."/>
            <person name="Waligurski E."/>
            <person name="Medina S."/>
            <person name="Paddock L."/>
            <person name="Mostad J."/>
        </authorList>
    </citation>
    <scope>NUCLEOTIDE SEQUENCE [LARGE SCALE GENOMIC DNA]</scope>
    <source>
        <strain evidence="4 5">DFI.1.1</strain>
    </source>
</reference>
<dbReference type="Proteomes" id="UP001206692">
    <property type="component" value="Unassembled WGS sequence"/>
</dbReference>
<keyword evidence="5" id="KW-1185">Reference proteome</keyword>
<accession>A0ABT1SV51</accession>
<feature type="domain" description="Aminotransferase class V" evidence="3">
    <location>
        <begin position="1"/>
        <end position="68"/>
    </location>
</feature>
<dbReference type="RefSeq" id="WP_256186315.1">
    <property type="nucleotide sequence ID" value="NZ_JANGEW010000162.1"/>
</dbReference>
<feature type="non-terminal residue" evidence="4">
    <location>
        <position position="76"/>
    </location>
</feature>
<dbReference type="Gene3D" id="3.40.640.10">
    <property type="entry name" value="Type I PLP-dependent aspartate aminotransferase-like (Major domain)"/>
    <property type="match status" value="1"/>
</dbReference>
<dbReference type="InterPro" id="IPR000192">
    <property type="entry name" value="Aminotrans_V_dom"/>
</dbReference>
<dbReference type="EMBL" id="JANGEW010000162">
    <property type="protein sequence ID" value="MCQ5343738.1"/>
    <property type="molecule type" value="Genomic_DNA"/>
</dbReference>
<proteinExistence type="predicted"/>
<evidence type="ECO:0000259" key="3">
    <source>
        <dbReference type="Pfam" id="PF00266"/>
    </source>
</evidence>
<dbReference type="GO" id="GO:0008483">
    <property type="term" value="F:transaminase activity"/>
    <property type="evidence" value="ECO:0007669"/>
    <property type="project" value="UniProtKB-KW"/>
</dbReference>
<dbReference type="InterPro" id="IPR015421">
    <property type="entry name" value="PyrdxlP-dep_Trfase_major"/>
</dbReference>
<keyword evidence="4" id="KW-0032">Aminotransferase</keyword>
<evidence type="ECO:0000313" key="4">
    <source>
        <dbReference type="EMBL" id="MCQ5343738.1"/>
    </source>
</evidence>
<evidence type="ECO:0000313" key="5">
    <source>
        <dbReference type="Proteomes" id="UP001206692"/>
    </source>
</evidence>